<organism evidence="1 2">
    <name type="scientific">Stephania cephalantha</name>
    <dbReference type="NCBI Taxonomy" id="152367"/>
    <lineage>
        <taxon>Eukaryota</taxon>
        <taxon>Viridiplantae</taxon>
        <taxon>Streptophyta</taxon>
        <taxon>Embryophyta</taxon>
        <taxon>Tracheophyta</taxon>
        <taxon>Spermatophyta</taxon>
        <taxon>Magnoliopsida</taxon>
        <taxon>Ranunculales</taxon>
        <taxon>Menispermaceae</taxon>
        <taxon>Menispermoideae</taxon>
        <taxon>Cissampelideae</taxon>
        <taxon>Stephania</taxon>
    </lineage>
</organism>
<dbReference type="Proteomes" id="UP001419268">
    <property type="component" value="Unassembled WGS sequence"/>
</dbReference>
<dbReference type="AlphaFoldDB" id="A0AAP0IBQ9"/>
<dbReference type="EMBL" id="JBBNAG010000008">
    <property type="protein sequence ID" value="KAK9112363.1"/>
    <property type="molecule type" value="Genomic_DNA"/>
</dbReference>
<sequence>MVATASLATGWRRWQRRERQSRWFGERDRERDGPGETVRCEWETVRVRETVRTRVRVSETVRCEIRLWSVKLPICPSN</sequence>
<evidence type="ECO:0000313" key="2">
    <source>
        <dbReference type="Proteomes" id="UP001419268"/>
    </source>
</evidence>
<proteinExistence type="predicted"/>
<accession>A0AAP0IBQ9</accession>
<name>A0AAP0IBQ9_9MAGN</name>
<comment type="caution">
    <text evidence="1">The sequence shown here is derived from an EMBL/GenBank/DDBJ whole genome shotgun (WGS) entry which is preliminary data.</text>
</comment>
<gene>
    <name evidence="1" type="ORF">Scep_019882</name>
</gene>
<evidence type="ECO:0000313" key="1">
    <source>
        <dbReference type="EMBL" id="KAK9112363.1"/>
    </source>
</evidence>
<keyword evidence="2" id="KW-1185">Reference proteome</keyword>
<protein>
    <submittedName>
        <fullName evidence="1">Uncharacterized protein</fullName>
    </submittedName>
</protein>
<reference evidence="1 2" key="1">
    <citation type="submission" date="2024-01" db="EMBL/GenBank/DDBJ databases">
        <title>Genome assemblies of Stephania.</title>
        <authorList>
            <person name="Yang L."/>
        </authorList>
    </citation>
    <scope>NUCLEOTIDE SEQUENCE [LARGE SCALE GENOMIC DNA]</scope>
    <source>
        <strain evidence="1">JXDWG</strain>
        <tissue evidence="1">Leaf</tissue>
    </source>
</reference>